<organism evidence="2 3">
    <name type="scientific">Sporosarcina ureae</name>
    <dbReference type="NCBI Taxonomy" id="1571"/>
    <lineage>
        <taxon>Bacteria</taxon>
        <taxon>Bacillati</taxon>
        <taxon>Bacillota</taxon>
        <taxon>Bacilli</taxon>
        <taxon>Bacillales</taxon>
        <taxon>Caryophanaceae</taxon>
        <taxon>Sporosarcina</taxon>
    </lineage>
</organism>
<feature type="transmembrane region" description="Helical" evidence="1">
    <location>
        <begin position="73"/>
        <end position="92"/>
    </location>
</feature>
<evidence type="ECO:0000256" key="1">
    <source>
        <dbReference type="SAM" id="Phobius"/>
    </source>
</evidence>
<dbReference type="Proteomes" id="UP000192486">
    <property type="component" value="Chromosome"/>
</dbReference>
<reference evidence="2 3" key="1">
    <citation type="submission" date="2016-04" db="EMBL/GenBank/DDBJ databases">
        <title>Comparative Genomics and Epigenetics of Sporosarcina ureae.</title>
        <authorList>
            <person name="Oliver A.S."/>
            <person name="Cooper K.K."/>
        </authorList>
    </citation>
    <scope>NUCLEOTIDE SEQUENCE [LARGE SCALE GENOMIC DNA]</scope>
    <source>
        <strain evidence="2 3">S204</strain>
    </source>
</reference>
<feature type="transmembrane region" description="Helical" evidence="1">
    <location>
        <begin position="48"/>
        <end position="68"/>
    </location>
</feature>
<evidence type="ECO:0000313" key="3">
    <source>
        <dbReference type="Proteomes" id="UP000192486"/>
    </source>
</evidence>
<proteinExistence type="predicted"/>
<keyword evidence="3" id="KW-1185">Reference proteome</keyword>
<dbReference type="RefSeq" id="WP_029053747.1">
    <property type="nucleotide sequence ID" value="NZ_CP015108.1"/>
</dbReference>
<dbReference type="EMBL" id="CP015108">
    <property type="protein sequence ID" value="ARF13031.1"/>
    <property type="molecule type" value="Genomic_DNA"/>
</dbReference>
<name>A0ABM6JS61_SPOUR</name>
<protein>
    <submittedName>
        <fullName evidence="2">Uncharacterized protein</fullName>
    </submittedName>
</protein>
<keyword evidence="1" id="KW-0812">Transmembrane</keyword>
<accession>A0ABM6JS61</accession>
<keyword evidence="1" id="KW-0472">Membrane</keyword>
<keyword evidence="1" id="KW-1133">Transmembrane helix</keyword>
<gene>
    <name evidence="2" type="ORF">SporoS204_01855</name>
</gene>
<feature type="transmembrane region" description="Helical" evidence="1">
    <location>
        <begin position="7"/>
        <end position="25"/>
    </location>
</feature>
<sequence>MIKNRTALISAVVLLAICMFLFFPYPNNPLIGATVTFMSFPIQADDRLVWKGLVGTLLFLIAMALLIYGLKKFYVVLAVLVLFLYALIPVYLITAYQETIASGIGAISYDQKGKCAFDTLDDNERMSGDCQLTLKNHSKKPVSFELEFLDTGFGQDEMKMVSLMNIAGPFRMTIEGNRTEFIELNEILDVSNVPDRIYSGSTSDVHFKIIEGKKERIF</sequence>
<evidence type="ECO:0000313" key="2">
    <source>
        <dbReference type="EMBL" id="ARF13031.1"/>
    </source>
</evidence>